<reference evidence="1 2" key="1">
    <citation type="submission" date="2018-08" db="EMBL/GenBank/DDBJ databases">
        <title>Genome and evolution of the arbuscular mycorrhizal fungus Diversispora epigaea (formerly Glomus versiforme) and its bacterial endosymbionts.</title>
        <authorList>
            <person name="Sun X."/>
            <person name="Fei Z."/>
            <person name="Harrison M."/>
        </authorList>
    </citation>
    <scope>NUCLEOTIDE SEQUENCE [LARGE SCALE GENOMIC DNA]</scope>
    <source>
        <strain evidence="1 2">IT104</strain>
    </source>
</reference>
<accession>A0A397J5C9</accession>
<dbReference type="EMBL" id="PQFF01000108">
    <property type="protein sequence ID" value="RHZ81938.1"/>
    <property type="molecule type" value="Genomic_DNA"/>
</dbReference>
<name>A0A397J5C9_9GLOM</name>
<sequence>MRSDSVRFGSKTIGWTLESDRTAFHYGLNLGSTISSTIGLNLGSTVSSTIGSAIGSTIGSTTSSTVSLTISSTNSSLLLIVNLKNGTK</sequence>
<proteinExistence type="predicted"/>
<gene>
    <name evidence="1" type="ORF">Glove_116g7</name>
</gene>
<evidence type="ECO:0000313" key="2">
    <source>
        <dbReference type="Proteomes" id="UP000266861"/>
    </source>
</evidence>
<keyword evidence="2" id="KW-1185">Reference proteome</keyword>
<organism evidence="1 2">
    <name type="scientific">Diversispora epigaea</name>
    <dbReference type="NCBI Taxonomy" id="1348612"/>
    <lineage>
        <taxon>Eukaryota</taxon>
        <taxon>Fungi</taxon>
        <taxon>Fungi incertae sedis</taxon>
        <taxon>Mucoromycota</taxon>
        <taxon>Glomeromycotina</taxon>
        <taxon>Glomeromycetes</taxon>
        <taxon>Diversisporales</taxon>
        <taxon>Diversisporaceae</taxon>
        <taxon>Diversispora</taxon>
    </lineage>
</organism>
<dbReference type="Proteomes" id="UP000266861">
    <property type="component" value="Unassembled WGS sequence"/>
</dbReference>
<dbReference type="AlphaFoldDB" id="A0A397J5C9"/>
<comment type="caution">
    <text evidence="1">The sequence shown here is derived from an EMBL/GenBank/DDBJ whole genome shotgun (WGS) entry which is preliminary data.</text>
</comment>
<protein>
    <submittedName>
        <fullName evidence="1">Uncharacterized protein</fullName>
    </submittedName>
</protein>
<evidence type="ECO:0000313" key="1">
    <source>
        <dbReference type="EMBL" id="RHZ81938.1"/>
    </source>
</evidence>